<sequence>MVAYPFGECGFFIAQFWRIMSQQNITDETEEVTTEATEQWASDSDRLAQEGAPEADAPPSTEAELPPEPSPELVAAQTQIAELTREREERAQEANAAAIEGNSRDMADRYAQNLVANGNYTEEQARAQAESERLRWVAEERLKLSDGRVESLHLAYGAKDLARTYGISEESLQGFSTIDQMEKYARVAGSQDKRISALEQGKRNEAAPVQPYATQASPGASGDGSYVTKLKSGGALPSSSEIDQITAKFLQQ</sequence>
<dbReference type="AlphaFoldDB" id="A0A0F9T2Y0"/>
<feature type="region of interest" description="Disordered" evidence="1">
    <location>
        <begin position="84"/>
        <end position="103"/>
    </location>
</feature>
<gene>
    <name evidence="2" type="ORF">LCGC14_0379000</name>
</gene>
<feature type="region of interest" description="Disordered" evidence="1">
    <location>
        <begin position="27"/>
        <end position="76"/>
    </location>
</feature>
<proteinExistence type="predicted"/>
<evidence type="ECO:0000256" key="1">
    <source>
        <dbReference type="SAM" id="MobiDB-lite"/>
    </source>
</evidence>
<dbReference type="EMBL" id="LAZR01000306">
    <property type="protein sequence ID" value="KKN75660.1"/>
    <property type="molecule type" value="Genomic_DNA"/>
</dbReference>
<evidence type="ECO:0000313" key="2">
    <source>
        <dbReference type="EMBL" id="KKN75660.1"/>
    </source>
</evidence>
<accession>A0A0F9T2Y0</accession>
<protein>
    <submittedName>
        <fullName evidence="2">Uncharacterized protein</fullName>
    </submittedName>
</protein>
<comment type="caution">
    <text evidence="2">The sequence shown here is derived from an EMBL/GenBank/DDBJ whole genome shotgun (WGS) entry which is preliminary data.</text>
</comment>
<name>A0A0F9T2Y0_9ZZZZ</name>
<organism evidence="2">
    <name type="scientific">marine sediment metagenome</name>
    <dbReference type="NCBI Taxonomy" id="412755"/>
    <lineage>
        <taxon>unclassified sequences</taxon>
        <taxon>metagenomes</taxon>
        <taxon>ecological metagenomes</taxon>
    </lineage>
</organism>
<reference evidence="2" key="1">
    <citation type="journal article" date="2015" name="Nature">
        <title>Complex archaea that bridge the gap between prokaryotes and eukaryotes.</title>
        <authorList>
            <person name="Spang A."/>
            <person name="Saw J.H."/>
            <person name="Jorgensen S.L."/>
            <person name="Zaremba-Niedzwiedzka K."/>
            <person name="Martijn J."/>
            <person name="Lind A.E."/>
            <person name="van Eijk R."/>
            <person name="Schleper C."/>
            <person name="Guy L."/>
            <person name="Ettema T.J."/>
        </authorList>
    </citation>
    <scope>NUCLEOTIDE SEQUENCE</scope>
</reference>
<feature type="region of interest" description="Disordered" evidence="1">
    <location>
        <begin position="198"/>
        <end position="240"/>
    </location>
</feature>